<dbReference type="Proteomes" id="UP000015100">
    <property type="component" value="Unassembled WGS sequence"/>
</dbReference>
<accession>S8BWL8</accession>
<evidence type="ECO:0000313" key="3">
    <source>
        <dbReference type="Proteomes" id="UP000015100"/>
    </source>
</evidence>
<dbReference type="AlphaFoldDB" id="S8BWL8"/>
<gene>
    <name evidence="2" type="ORF">H072_6485</name>
</gene>
<evidence type="ECO:0000313" key="2">
    <source>
        <dbReference type="EMBL" id="EPS39727.1"/>
    </source>
</evidence>
<dbReference type="EMBL" id="AQGS01000454">
    <property type="protein sequence ID" value="EPS39727.1"/>
    <property type="molecule type" value="Genomic_DNA"/>
</dbReference>
<reference evidence="2 3" key="1">
    <citation type="journal article" date="2013" name="PLoS Genet.">
        <title>Genomic mechanisms accounting for the adaptation to parasitism in nematode-trapping fungi.</title>
        <authorList>
            <person name="Meerupati T."/>
            <person name="Andersson K.M."/>
            <person name="Friman E."/>
            <person name="Kumar D."/>
            <person name="Tunlid A."/>
            <person name="Ahren D."/>
        </authorList>
    </citation>
    <scope>NUCLEOTIDE SEQUENCE [LARGE SCALE GENOMIC DNA]</scope>
    <source>
        <strain evidence="2 3">CBS 200.50</strain>
    </source>
</reference>
<proteinExistence type="predicted"/>
<organism evidence="2 3">
    <name type="scientific">Dactylellina haptotyla (strain CBS 200.50)</name>
    <name type="common">Nematode-trapping fungus</name>
    <name type="synonym">Monacrosporium haptotylum</name>
    <dbReference type="NCBI Taxonomy" id="1284197"/>
    <lineage>
        <taxon>Eukaryota</taxon>
        <taxon>Fungi</taxon>
        <taxon>Dikarya</taxon>
        <taxon>Ascomycota</taxon>
        <taxon>Pezizomycotina</taxon>
        <taxon>Orbiliomycetes</taxon>
        <taxon>Orbiliales</taxon>
        <taxon>Orbiliaceae</taxon>
        <taxon>Dactylellina</taxon>
    </lineage>
</organism>
<reference evidence="3" key="2">
    <citation type="submission" date="2013-04" db="EMBL/GenBank/DDBJ databases">
        <title>Genomic mechanisms accounting for the adaptation to parasitism in nematode-trapping fungi.</title>
        <authorList>
            <person name="Ahren D.G."/>
        </authorList>
    </citation>
    <scope>NUCLEOTIDE SEQUENCE [LARGE SCALE GENOMIC DNA]</scope>
    <source>
        <strain evidence="3">CBS 200.50</strain>
    </source>
</reference>
<keyword evidence="1" id="KW-0812">Transmembrane</keyword>
<keyword evidence="3" id="KW-1185">Reference proteome</keyword>
<sequence length="184" mass="19682">MINISNTLTPICVTDAHGHPTCTGDYQDWLRLSSAQYRTADLGLVSQPAGHIYKGPPHAQGYTKISETTTTFQVDNTLYKRWSDLADPIILWTDGASISSALYCSTITTWDLNCPSFGGLKARIVTMTTGDSMVPVTPEMGMEGTTTATGDAASSMTKSDGIVLSPSFNVGMAGLVLIIWLIVV</sequence>
<keyword evidence="1" id="KW-0472">Membrane</keyword>
<name>S8BWL8_DACHA</name>
<feature type="transmembrane region" description="Helical" evidence="1">
    <location>
        <begin position="162"/>
        <end position="183"/>
    </location>
</feature>
<protein>
    <submittedName>
        <fullName evidence="2">Uncharacterized protein</fullName>
    </submittedName>
</protein>
<comment type="caution">
    <text evidence="2">The sequence shown here is derived from an EMBL/GenBank/DDBJ whole genome shotgun (WGS) entry which is preliminary data.</text>
</comment>
<dbReference type="HOGENOM" id="CLU_1468118_0_0_1"/>
<keyword evidence="1" id="KW-1133">Transmembrane helix</keyword>
<evidence type="ECO:0000256" key="1">
    <source>
        <dbReference type="SAM" id="Phobius"/>
    </source>
</evidence>